<protein>
    <submittedName>
        <fullName evidence="1">Uncharacterized protein</fullName>
    </submittedName>
</protein>
<sequence>MKTTYKLTSSRMNGHFLISFENDRLKAFEINFKEDLTVAQFSYFLSRLPINEEGLKAYEELGLTIERTAATNEKIALFCRIYEKHVGIKYKVSASDSGKIKTIQVDENLLGHYFRSENFLWKGKYSISNLVKYYNELRADIIQGGKPKHPDQWDAEYFRKLKTDQISDYYRHLKSLGLKVIKDGTGRILDWK</sequence>
<dbReference type="RefSeq" id="WP_241276602.1">
    <property type="nucleotide sequence ID" value="NZ_JAKZGS010000028.1"/>
</dbReference>
<keyword evidence="2" id="KW-1185">Reference proteome</keyword>
<dbReference type="Proteomes" id="UP001165488">
    <property type="component" value="Unassembled WGS sequence"/>
</dbReference>
<gene>
    <name evidence="1" type="ORF">MM236_19090</name>
</gene>
<reference evidence="1" key="1">
    <citation type="submission" date="2022-03" db="EMBL/GenBank/DDBJ databases">
        <title>De novo assembled genomes of Belliella spp. (Cyclobacteriaceae) strains.</title>
        <authorList>
            <person name="Szabo A."/>
            <person name="Korponai K."/>
            <person name="Felfoldi T."/>
        </authorList>
    </citation>
    <scope>NUCLEOTIDE SEQUENCE</scope>
    <source>
        <strain evidence="1">DSM 107340</strain>
    </source>
</reference>
<comment type="caution">
    <text evidence="1">The sequence shown here is derived from an EMBL/GenBank/DDBJ whole genome shotgun (WGS) entry which is preliminary data.</text>
</comment>
<accession>A0ABS9UU26</accession>
<evidence type="ECO:0000313" key="2">
    <source>
        <dbReference type="Proteomes" id="UP001165488"/>
    </source>
</evidence>
<organism evidence="1 2">
    <name type="scientific">Belliella calami</name>
    <dbReference type="NCBI Taxonomy" id="2923436"/>
    <lineage>
        <taxon>Bacteria</taxon>
        <taxon>Pseudomonadati</taxon>
        <taxon>Bacteroidota</taxon>
        <taxon>Cytophagia</taxon>
        <taxon>Cytophagales</taxon>
        <taxon>Cyclobacteriaceae</taxon>
        <taxon>Belliella</taxon>
    </lineage>
</organism>
<dbReference type="EMBL" id="JAKZGS010000028">
    <property type="protein sequence ID" value="MCH7400109.1"/>
    <property type="molecule type" value="Genomic_DNA"/>
</dbReference>
<name>A0ABS9UU26_9BACT</name>
<evidence type="ECO:0000313" key="1">
    <source>
        <dbReference type="EMBL" id="MCH7400109.1"/>
    </source>
</evidence>
<proteinExistence type="predicted"/>